<dbReference type="GO" id="GO:0003677">
    <property type="term" value="F:DNA binding"/>
    <property type="evidence" value="ECO:0007669"/>
    <property type="project" value="UniProtKB-UniRule"/>
</dbReference>
<dbReference type="Pfam" id="PF03099">
    <property type="entry name" value="BPL_LplA_LipB"/>
    <property type="match status" value="1"/>
</dbReference>
<name>A0A2A7MKV1_9CLOT</name>
<dbReference type="InterPro" id="IPR004143">
    <property type="entry name" value="BPL_LPL_catalytic"/>
</dbReference>
<dbReference type="HAMAP" id="MF_00978">
    <property type="entry name" value="Bifunct_BirA"/>
    <property type="match status" value="1"/>
</dbReference>
<keyword evidence="2" id="KW-0238">DNA-binding</keyword>
<dbReference type="GeneID" id="68878401"/>
<protein>
    <recommendedName>
        <fullName evidence="2">Bifunctional ligase/repressor BirA</fullName>
    </recommendedName>
    <alternativeName>
        <fullName evidence="2">Biotin--[acetyl-CoA-carboxylase] ligase</fullName>
        <ecNumber evidence="2">6.3.4.15</ecNumber>
    </alternativeName>
    <alternativeName>
        <fullName evidence="2">Biotin--protein ligase</fullName>
    </alternativeName>
    <alternativeName>
        <fullName evidence="2">Biotin-[acetyl-CoA carboxylase] synthetase</fullName>
    </alternativeName>
</protein>
<feature type="binding site" evidence="2">
    <location>
        <begin position="89"/>
        <end position="91"/>
    </location>
    <ligand>
        <name>biotin</name>
        <dbReference type="ChEBI" id="CHEBI:57586"/>
    </ligand>
</feature>
<comment type="similarity">
    <text evidence="2">Belongs to the biotin--protein ligase family.</text>
</comment>
<dbReference type="GO" id="GO:0005737">
    <property type="term" value="C:cytoplasm"/>
    <property type="evidence" value="ECO:0007669"/>
    <property type="project" value="TreeGrafter"/>
</dbReference>
<dbReference type="PROSITE" id="PS51733">
    <property type="entry name" value="BPL_LPL_CATALYTIC"/>
    <property type="match status" value="1"/>
</dbReference>
<dbReference type="InterPro" id="IPR004408">
    <property type="entry name" value="Biotin_CoA_COase_ligase"/>
</dbReference>
<dbReference type="GO" id="GO:0005524">
    <property type="term" value="F:ATP binding"/>
    <property type="evidence" value="ECO:0007669"/>
    <property type="project" value="UniProtKB-UniRule"/>
</dbReference>
<dbReference type="InterPro" id="IPR036388">
    <property type="entry name" value="WH-like_DNA-bd_sf"/>
</dbReference>
<dbReference type="InterPro" id="IPR045864">
    <property type="entry name" value="aa-tRNA-synth_II/BPL/LPL"/>
</dbReference>
<keyword evidence="2" id="KW-0805">Transcription regulation</keyword>
<dbReference type="NCBIfam" id="TIGR00121">
    <property type="entry name" value="birA_ligase"/>
    <property type="match status" value="1"/>
</dbReference>
<comment type="catalytic activity">
    <reaction evidence="2">
        <text>biotin + L-lysyl-[protein] + ATP = N(6)-biotinyl-L-lysyl-[protein] + AMP + diphosphate + H(+)</text>
        <dbReference type="Rhea" id="RHEA:11756"/>
        <dbReference type="Rhea" id="RHEA-COMP:9752"/>
        <dbReference type="Rhea" id="RHEA-COMP:10505"/>
        <dbReference type="ChEBI" id="CHEBI:15378"/>
        <dbReference type="ChEBI" id="CHEBI:29969"/>
        <dbReference type="ChEBI" id="CHEBI:30616"/>
        <dbReference type="ChEBI" id="CHEBI:33019"/>
        <dbReference type="ChEBI" id="CHEBI:57586"/>
        <dbReference type="ChEBI" id="CHEBI:83144"/>
        <dbReference type="ChEBI" id="CHEBI:456215"/>
        <dbReference type="EC" id="6.3.4.15"/>
    </reaction>
</comment>
<dbReference type="Gene3D" id="1.10.10.10">
    <property type="entry name" value="Winged helix-like DNA-binding domain superfamily/Winged helix DNA-binding domain"/>
    <property type="match status" value="1"/>
</dbReference>
<dbReference type="CDD" id="cd16442">
    <property type="entry name" value="BPL"/>
    <property type="match status" value="1"/>
</dbReference>
<dbReference type="EC" id="6.3.4.15" evidence="2"/>
<feature type="binding site" evidence="2">
    <location>
        <position position="113"/>
    </location>
    <ligand>
        <name>biotin</name>
        <dbReference type="ChEBI" id="CHEBI:57586"/>
    </ligand>
</feature>
<keyword evidence="1 2" id="KW-0436">Ligase</keyword>
<dbReference type="Proteomes" id="UP001189143">
    <property type="component" value="Unassembled WGS sequence"/>
</dbReference>
<dbReference type="InterPro" id="IPR011991">
    <property type="entry name" value="ArsR-like_HTH"/>
</dbReference>
<feature type="DNA-binding region" description="H-T-H motif" evidence="2">
    <location>
        <begin position="18"/>
        <end position="37"/>
    </location>
</feature>
<dbReference type="PANTHER" id="PTHR12835">
    <property type="entry name" value="BIOTIN PROTEIN LIGASE"/>
    <property type="match status" value="1"/>
</dbReference>
<keyword evidence="2" id="KW-0547">Nucleotide-binding</keyword>
<dbReference type="AlphaFoldDB" id="A0A2A7MKV1"/>
<gene>
    <name evidence="2 4" type="primary">birA</name>
    <name evidence="4" type="ORF">CNEO2_670042</name>
    <name evidence="5" type="ORF">CQ394_09685</name>
</gene>
<keyword evidence="2" id="KW-0092">Biotin</keyword>
<dbReference type="GO" id="GO:0009249">
    <property type="term" value="P:protein lipoylation"/>
    <property type="evidence" value="ECO:0007669"/>
    <property type="project" value="UniProtKB-ARBA"/>
</dbReference>
<dbReference type="Proteomes" id="UP000220840">
    <property type="component" value="Unassembled WGS sequence"/>
</dbReference>
<evidence type="ECO:0000256" key="1">
    <source>
        <dbReference type="ARBA" id="ARBA00022598"/>
    </source>
</evidence>
<dbReference type="SUPFAM" id="SSF46785">
    <property type="entry name" value="Winged helix' DNA-binding domain"/>
    <property type="match status" value="1"/>
</dbReference>
<dbReference type="RefSeq" id="WP_058296099.1">
    <property type="nucleotide sequence ID" value="NZ_CAKJVD010000048.1"/>
</dbReference>
<keyword evidence="2" id="KW-0067">ATP-binding</keyword>
<evidence type="ECO:0000259" key="3">
    <source>
        <dbReference type="PROSITE" id="PS51733"/>
    </source>
</evidence>
<comment type="caution">
    <text evidence="2">Lacks conserved residue(s) required for the propagation of feature annotation.</text>
</comment>
<dbReference type="SUPFAM" id="SSF55681">
    <property type="entry name" value="Class II aaRS and biotin synthetases"/>
    <property type="match status" value="1"/>
</dbReference>
<accession>A0A2A7MKV1</accession>
<dbReference type="InterPro" id="IPR030855">
    <property type="entry name" value="Bifunct_BirA"/>
</dbReference>
<sequence>MEYEILTLLKNAEDYISGEYISTNLNVSRTAIWKHINNLKKKGYIIEGISNKGYKLISEPDLLTSNSIIPNLKTKTIGRNIIHFDSINSTNIKAKELASNDLTDGSLIISEEQNGGSGRLGRKWISPKGGIWCSLVLRPNIPPIEAPKVTQIAAAAVFKSLEDLGIKSTIKWPNDIHIDGKKLCGILVEMKGDMDAVDYLVVGTGINVNIDSDFFDDNIRNIATSLKSKFNRDFDRSKIIAGYLNHFEELYLDFLNNLDLKKTIDICRANSIIFGKKAKLITYNSEEIVTCLSLSDSGNLIVKDSNGNEKTVLSGEITFNGLNNN</sequence>
<dbReference type="GO" id="GO:0016740">
    <property type="term" value="F:transferase activity"/>
    <property type="evidence" value="ECO:0007669"/>
    <property type="project" value="UniProtKB-ARBA"/>
</dbReference>
<organism evidence="5 6">
    <name type="scientific">Clostridium neonatale</name>
    <dbReference type="NCBI Taxonomy" id="137838"/>
    <lineage>
        <taxon>Bacteria</taxon>
        <taxon>Bacillati</taxon>
        <taxon>Bacillota</taxon>
        <taxon>Clostridia</taxon>
        <taxon>Eubacteriales</taxon>
        <taxon>Clostridiaceae</taxon>
        <taxon>Clostridium</taxon>
    </lineage>
</organism>
<keyword evidence="6" id="KW-1185">Reference proteome</keyword>
<dbReference type="Gene3D" id="3.30.930.10">
    <property type="entry name" value="Bira Bifunctional Protein, Domain 2"/>
    <property type="match status" value="1"/>
</dbReference>
<dbReference type="GO" id="GO:0004077">
    <property type="term" value="F:biotin--[biotin carboxyl-carrier protein] ligase activity"/>
    <property type="evidence" value="ECO:0007669"/>
    <property type="project" value="UniProtKB-UniRule"/>
</dbReference>
<reference evidence="4" key="2">
    <citation type="submission" date="2022-10" db="EMBL/GenBank/DDBJ databases">
        <authorList>
            <person name="Aires J."/>
            <person name="Mesa V."/>
        </authorList>
    </citation>
    <scope>NUCLEOTIDE SEQUENCE</scope>
    <source>
        <strain evidence="4">Clostridium neonatale JD116</strain>
    </source>
</reference>
<dbReference type="GO" id="GO:0006355">
    <property type="term" value="P:regulation of DNA-templated transcription"/>
    <property type="evidence" value="ECO:0007669"/>
    <property type="project" value="UniProtKB-UniRule"/>
</dbReference>
<dbReference type="InterPro" id="IPR036390">
    <property type="entry name" value="WH_DNA-bd_sf"/>
</dbReference>
<evidence type="ECO:0000313" key="5">
    <source>
        <dbReference type="EMBL" id="PEG31951.1"/>
    </source>
</evidence>
<comment type="caution">
    <text evidence="5">The sequence shown here is derived from an EMBL/GenBank/DDBJ whole genome shotgun (WGS) entry which is preliminary data.</text>
</comment>
<proteinExistence type="inferred from homology"/>
<feature type="domain" description="BPL/LPL catalytic" evidence="3">
    <location>
        <begin position="66"/>
        <end position="255"/>
    </location>
</feature>
<dbReference type="EMBL" id="PDCJ01000001">
    <property type="protein sequence ID" value="PEG31951.1"/>
    <property type="molecule type" value="Genomic_DNA"/>
</dbReference>
<evidence type="ECO:0000256" key="2">
    <source>
        <dbReference type="HAMAP-Rule" id="MF_00978"/>
    </source>
</evidence>
<feature type="binding site" evidence="2">
    <location>
        <position position="182"/>
    </location>
    <ligand>
        <name>biotin</name>
        <dbReference type="ChEBI" id="CHEBI:57586"/>
    </ligand>
</feature>
<dbReference type="PANTHER" id="PTHR12835:SF5">
    <property type="entry name" value="BIOTIN--PROTEIN LIGASE"/>
    <property type="match status" value="1"/>
</dbReference>
<dbReference type="STRING" id="137838.GCA_001458595_03411"/>
<dbReference type="InterPro" id="IPR013196">
    <property type="entry name" value="HTH_11"/>
</dbReference>
<keyword evidence="2" id="KW-0678">Repressor</keyword>
<dbReference type="EMBL" id="CAMTCP010000267">
    <property type="protein sequence ID" value="CAI3669632.1"/>
    <property type="molecule type" value="Genomic_DNA"/>
</dbReference>
<evidence type="ECO:0000313" key="6">
    <source>
        <dbReference type="Proteomes" id="UP000220840"/>
    </source>
</evidence>
<dbReference type="CDD" id="cd00090">
    <property type="entry name" value="HTH_ARSR"/>
    <property type="match status" value="1"/>
</dbReference>
<evidence type="ECO:0000313" key="4">
    <source>
        <dbReference type="EMBL" id="CAI3669632.1"/>
    </source>
</evidence>
<keyword evidence="2" id="KW-0804">Transcription</keyword>
<dbReference type="OrthoDB" id="9807064at2"/>
<comment type="function">
    <text evidence="2">Acts both as a biotin--[acetyl-CoA-carboxylase] ligase and a repressor.</text>
</comment>
<reference evidence="5 6" key="1">
    <citation type="submission" date="2017-10" db="EMBL/GenBank/DDBJ databases">
        <title>Effective Description of Clostridium neonatale sp. nov. linked to necrotizing enterocolitis in neonates and a clarification of species assignable to the genus Clostridium (Prazmowski 1880) emend. Lawson and Rainey 2016.</title>
        <authorList>
            <person name="Bernard K."/>
            <person name="Burdz T."/>
            <person name="Wiebe D."/>
            <person name="Balcewich B."/>
            <person name="Alfa M."/>
            <person name="Bernier A.-M."/>
        </authorList>
    </citation>
    <scope>NUCLEOTIDE SEQUENCE [LARGE SCALE GENOMIC DNA]</scope>
    <source>
        <strain evidence="5 6">LCDC99A005</strain>
    </source>
</reference>
<dbReference type="Pfam" id="PF08279">
    <property type="entry name" value="HTH_11"/>
    <property type="match status" value="1"/>
</dbReference>